<reference evidence="1" key="2">
    <citation type="submission" date="2022-06" db="UniProtKB">
        <authorList>
            <consortium name="EnsemblMetazoa"/>
        </authorList>
    </citation>
    <scope>IDENTIFICATION</scope>
    <source>
        <strain evidence="1">PS312</strain>
    </source>
</reference>
<evidence type="ECO:0000313" key="2">
    <source>
        <dbReference type="Proteomes" id="UP000005239"/>
    </source>
</evidence>
<proteinExistence type="predicted"/>
<dbReference type="Proteomes" id="UP000005239">
    <property type="component" value="Unassembled WGS sequence"/>
</dbReference>
<reference evidence="2" key="1">
    <citation type="journal article" date="2008" name="Nat. Genet.">
        <title>The Pristionchus pacificus genome provides a unique perspective on nematode lifestyle and parasitism.</title>
        <authorList>
            <person name="Dieterich C."/>
            <person name="Clifton S.W."/>
            <person name="Schuster L.N."/>
            <person name="Chinwalla A."/>
            <person name="Delehaunty K."/>
            <person name="Dinkelacker I."/>
            <person name="Fulton L."/>
            <person name="Fulton R."/>
            <person name="Godfrey J."/>
            <person name="Minx P."/>
            <person name="Mitreva M."/>
            <person name="Roeseler W."/>
            <person name="Tian H."/>
            <person name="Witte H."/>
            <person name="Yang S.P."/>
            <person name="Wilson R.K."/>
            <person name="Sommer R.J."/>
        </authorList>
    </citation>
    <scope>NUCLEOTIDE SEQUENCE [LARGE SCALE GENOMIC DNA]</scope>
    <source>
        <strain evidence="2">PS312</strain>
    </source>
</reference>
<dbReference type="EnsemblMetazoa" id="PPA34761.1">
    <property type="protein sequence ID" value="PPA34761.1"/>
    <property type="gene ID" value="WBGene00273130"/>
</dbReference>
<organism evidence="1 2">
    <name type="scientific">Pristionchus pacificus</name>
    <name type="common">Parasitic nematode worm</name>
    <dbReference type="NCBI Taxonomy" id="54126"/>
    <lineage>
        <taxon>Eukaryota</taxon>
        <taxon>Metazoa</taxon>
        <taxon>Ecdysozoa</taxon>
        <taxon>Nematoda</taxon>
        <taxon>Chromadorea</taxon>
        <taxon>Rhabditida</taxon>
        <taxon>Rhabditina</taxon>
        <taxon>Diplogasteromorpha</taxon>
        <taxon>Diplogasteroidea</taxon>
        <taxon>Neodiplogasteridae</taxon>
        <taxon>Pristionchus</taxon>
    </lineage>
</organism>
<name>A0A2A6C6R0_PRIPA</name>
<protein>
    <submittedName>
        <fullName evidence="1">Uncharacterized protein</fullName>
    </submittedName>
</protein>
<keyword evidence="2" id="KW-1185">Reference proteome</keyword>
<evidence type="ECO:0000313" key="1">
    <source>
        <dbReference type="EnsemblMetazoa" id="PPA34761.1"/>
    </source>
</evidence>
<accession>A0A8R1YLB1</accession>
<dbReference type="AlphaFoldDB" id="A0A2A6C6R0"/>
<sequence length="199" mass="23497">MRIDFLNLPEKAMDFVCSFLDGRSLMRMRMVNHSTKEFIDFDLMRHRQTVIDDIEMRIFNSSRTDHFMKIYITRKLDWALWNNCIDFLMKKLHISNYDCGYTSLELDLRMVDTDLEKLFDRIKGGSLPIDCTPPSHKQGTEEGNRNYAGAVAHTRTDELELIAYYGNTVYESTSRSSLYRSAFDRRTLWTILFLHIQPV</sequence>
<accession>A0A2A6C6R0</accession>
<gene>
    <name evidence="1" type="primary">WBGene00273130</name>
</gene>